<gene>
    <name evidence="2" type="ORF">IEN85_01855</name>
</gene>
<keyword evidence="3" id="KW-1185">Reference proteome</keyword>
<dbReference type="RefSeq" id="WP_191615374.1">
    <property type="nucleotide sequence ID" value="NZ_JACYFG010000003.1"/>
</dbReference>
<feature type="transmembrane region" description="Helical" evidence="1">
    <location>
        <begin position="21"/>
        <end position="46"/>
    </location>
</feature>
<keyword evidence="1" id="KW-1133">Transmembrane helix</keyword>
<dbReference type="AlphaFoldDB" id="A0A927F4Y3"/>
<keyword evidence="1" id="KW-0812">Transmembrane</keyword>
<sequence>MNELPPLLRDQRKVDQDQLRLLGIFHLVLAGLSLIGLLFMLAHYLIMNTVMSNPEMWTKADTNNNLPPPEEFFALFKWFYLFFGGAIVVGGVGNLLSGIFIKKRKNRTFSLVVGALNVLQFPFGTALGIFTFILLLRDSVRELYETRGAAKPSTEPL</sequence>
<proteinExistence type="predicted"/>
<keyword evidence="1" id="KW-0472">Membrane</keyword>
<feature type="transmembrane region" description="Helical" evidence="1">
    <location>
        <begin position="78"/>
        <end position="101"/>
    </location>
</feature>
<protein>
    <submittedName>
        <fullName evidence="2">Uncharacterized protein</fullName>
    </submittedName>
</protein>
<evidence type="ECO:0000256" key="1">
    <source>
        <dbReference type="SAM" id="Phobius"/>
    </source>
</evidence>
<comment type="caution">
    <text evidence="2">The sequence shown here is derived from an EMBL/GenBank/DDBJ whole genome shotgun (WGS) entry which is preliminary data.</text>
</comment>
<dbReference type="Proteomes" id="UP000622317">
    <property type="component" value="Unassembled WGS sequence"/>
</dbReference>
<accession>A0A927F4Y3</accession>
<name>A0A927F4Y3_9BACT</name>
<dbReference type="EMBL" id="JACYFG010000003">
    <property type="protein sequence ID" value="MBD5778237.1"/>
    <property type="molecule type" value="Genomic_DNA"/>
</dbReference>
<evidence type="ECO:0000313" key="2">
    <source>
        <dbReference type="EMBL" id="MBD5778237.1"/>
    </source>
</evidence>
<reference evidence="2" key="1">
    <citation type="submission" date="2020-09" db="EMBL/GenBank/DDBJ databases">
        <title>Pelagicoccus enzymogenes sp. nov. with an EPS production, isolated from marine sediment.</title>
        <authorList>
            <person name="Feng X."/>
        </authorList>
    </citation>
    <scope>NUCLEOTIDE SEQUENCE</scope>
    <source>
        <strain evidence="2">NFK12</strain>
    </source>
</reference>
<organism evidence="2 3">
    <name type="scientific">Pelagicoccus enzymogenes</name>
    <dbReference type="NCBI Taxonomy" id="2773457"/>
    <lineage>
        <taxon>Bacteria</taxon>
        <taxon>Pseudomonadati</taxon>
        <taxon>Verrucomicrobiota</taxon>
        <taxon>Opitutia</taxon>
        <taxon>Puniceicoccales</taxon>
        <taxon>Pelagicoccaceae</taxon>
        <taxon>Pelagicoccus</taxon>
    </lineage>
</organism>
<evidence type="ECO:0000313" key="3">
    <source>
        <dbReference type="Proteomes" id="UP000622317"/>
    </source>
</evidence>
<feature type="transmembrane region" description="Helical" evidence="1">
    <location>
        <begin position="108"/>
        <end position="136"/>
    </location>
</feature>